<evidence type="ECO:0000256" key="1">
    <source>
        <dbReference type="ARBA" id="ARBA00022723"/>
    </source>
</evidence>
<dbReference type="PATRIC" id="fig|1353534.3.peg.2282"/>
<proteinExistence type="predicted"/>
<dbReference type="AlphaFoldDB" id="A0A1A6ASA4"/>
<reference evidence="5 6" key="1">
    <citation type="journal article" date="2012" name="Front. Microbiol.">
        <title>Draft Genome Sequence of the Virulent Strain 01-B526 of the Fish Pathogen Aeromonas salmonicida.</title>
        <authorList>
            <person name="Charette S.J."/>
            <person name="Brochu F."/>
            <person name="Boyle B."/>
            <person name="Filion G."/>
            <person name="Tanaka K.H."/>
            <person name="Derome N."/>
        </authorList>
    </citation>
    <scope>NUCLEOTIDE SEQUENCE [LARGE SCALE GENOMIC DNA]</scope>
    <source>
        <strain evidence="5 6">P11</strain>
    </source>
</reference>
<sequence length="263" mass="29684">MKSDVYYFTGTGNSLAVAKDIAKKIEGDLIFIPYALGNGIIKTDAKVVVIIFPVYMWGIPLIIERFIKNFEDLNDKYVYAIATHGGMPGVAINILEKVIESCKGKLSAGFTINMPGNYVPKYGAFPEEKQKKLFDKCGEKVKVIAEYIKTNKQGKKENNNILVNLLFSNLIYNHSAKNIAKMDKNFWVDEKCNKCGICQKICPVCNIDMNSGNPIWNNKCEQCLACLQWCPQEAIQYGKKTPTRKRYHHPNANISDILNQAKK</sequence>
<name>A0A1A6ASA4_9CLOT</name>
<dbReference type="InterPro" id="IPR017900">
    <property type="entry name" value="4Fe4S_Fe_S_CS"/>
</dbReference>
<dbReference type="EMBL" id="LROS01000022">
    <property type="protein sequence ID" value="OBR92949.1"/>
    <property type="molecule type" value="Genomic_DNA"/>
</dbReference>
<dbReference type="SUPFAM" id="SSF54862">
    <property type="entry name" value="4Fe-4S ferredoxins"/>
    <property type="match status" value="1"/>
</dbReference>
<dbReference type="RefSeq" id="WP_065078492.1">
    <property type="nucleotide sequence ID" value="NZ_LROS01000022.1"/>
</dbReference>
<feature type="domain" description="4Fe-4S ferredoxin-type" evidence="4">
    <location>
        <begin position="218"/>
        <end position="240"/>
    </location>
</feature>
<keyword evidence="6" id="KW-1185">Reference proteome</keyword>
<gene>
    <name evidence="5" type="ORF">CLRAG_22430</name>
</gene>
<dbReference type="Gene3D" id="3.40.50.360">
    <property type="match status" value="1"/>
</dbReference>
<evidence type="ECO:0000313" key="5">
    <source>
        <dbReference type="EMBL" id="OBR92949.1"/>
    </source>
</evidence>
<dbReference type="PROSITE" id="PS00198">
    <property type="entry name" value="4FE4S_FER_1"/>
    <property type="match status" value="2"/>
</dbReference>
<dbReference type="NCBIfam" id="NF038196">
    <property type="entry name" value="ferrodoxin_EFR1"/>
    <property type="match status" value="1"/>
</dbReference>
<dbReference type="PROSITE" id="PS51379">
    <property type="entry name" value="4FE4S_FER_2"/>
    <property type="match status" value="2"/>
</dbReference>
<dbReference type="Gene3D" id="3.30.70.20">
    <property type="match status" value="1"/>
</dbReference>
<protein>
    <submittedName>
        <fullName evidence="5">Ferredoxin</fullName>
    </submittedName>
</protein>
<feature type="domain" description="4Fe-4S ferredoxin-type" evidence="4">
    <location>
        <begin position="184"/>
        <end position="212"/>
    </location>
</feature>
<comment type="caution">
    <text evidence="5">The sequence shown here is derived from an EMBL/GenBank/DDBJ whole genome shotgun (WGS) entry which is preliminary data.</text>
</comment>
<evidence type="ECO:0000256" key="3">
    <source>
        <dbReference type="ARBA" id="ARBA00023014"/>
    </source>
</evidence>
<evidence type="ECO:0000256" key="2">
    <source>
        <dbReference type="ARBA" id="ARBA00023004"/>
    </source>
</evidence>
<evidence type="ECO:0000313" key="6">
    <source>
        <dbReference type="Proteomes" id="UP000093954"/>
    </source>
</evidence>
<dbReference type="InterPro" id="IPR029039">
    <property type="entry name" value="Flavoprotein-like_sf"/>
</dbReference>
<keyword evidence="2" id="KW-0408">Iron</keyword>
<dbReference type="SUPFAM" id="SSF52218">
    <property type="entry name" value="Flavoproteins"/>
    <property type="match status" value="1"/>
</dbReference>
<keyword evidence="3" id="KW-0411">Iron-sulfur</keyword>
<dbReference type="Proteomes" id="UP000093954">
    <property type="component" value="Unassembled WGS sequence"/>
</dbReference>
<dbReference type="InterPro" id="IPR017896">
    <property type="entry name" value="4Fe4S_Fe-S-bd"/>
</dbReference>
<accession>A0A1A6ASA4</accession>
<dbReference type="GO" id="GO:0051536">
    <property type="term" value="F:iron-sulfur cluster binding"/>
    <property type="evidence" value="ECO:0007669"/>
    <property type="project" value="UniProtKB-KW"/>
</dbReference>
<organism evidence="5 6">
    <name type="scientific">Clostridium ragsdalei P11</name>
    <dbReference type="NCBI Taxonomy" id="1353534"/>
    <lineage>
        <taxon>Bacteria</taxon>
        <taxon>Bacillati</taxon>
        <taxon>Bacillota</taxon>
        <taxon>Clostridia</taxon>
        <taxon>Eubacteriales</taxon>
        <taxon>Clostridiaceae</taxon>
        <taxon>Clostridium</taxon>
    </lineage>
</organism>
<evidence type="ECO:0000259" key="4">
    <source>
        <dbReference type="PROSITE" id="PS51379"/>
    </source>
</evidence>
<dbReference type="GO" id="GO:0046872">
    <property type="term" value="F:metal ion binding"/>
    <property type="evidence" value="ECO:0007669"/>
    <property type="project" value="UniProtKB-KW"/>
</dbReference>
<keyword evidence="1" id="KW-0479">Metal-binding</keyword>
<dbReference type="InterPro" id="IPR047964">
    <property type="entry name" value="EFR1-like"/>
</dbReference>